<feature type="compositionally biased region" description="Low complexity" evidence="1">
    <location>
        <begin position="57"/>
        <end position="71"/>
    </location>
</feature>
<protein>
    <submittedName>
        <fullName evidence="2">Uncharacterized protein</fullName>
    </submittedName>
</protein>
<comment type="caution">
    <text evidence="2">The sequence shown here is derived from an EMBL/GenBank/DDBJ whole genome shotgun (WGS) entry which is preliminary data.</text>
</comment>
<accession>A0A158IQS8</accession>
<organism evidence="2 3">
    <name type="scientific">Caballeronia choica</name>
    <dbReference type="NCBI Taxonomy" id="326476"/>
    <lineage>
        <taxon>Bacteria</taxon>
        <taxon>Pseudomonadati</taxon>
        <taxon>Pseudomonadota</taxon>
        <taxon>Betaproteobacteria</taxon>
        <taxon>Burkholderiales</taxon>
        <taxon>Burkholderiaceae</taxon>
        <taxon>Caballeronia</taxon>
    </lineage>
</organism>
<feature type="region of interest" description="Disordered" evidence="1">
    <location>
        <begin position="198"/>
        <end position="226"/>
    </location>
</feature>
<proteinExistence type="predicted"/>
<dbReference type="EMBL" id="FCON02000026">
    <property type="protein sequence ID" value="SAL58441.1"/>
    <property type="molecule type" value="Genomic_DNA"/>
</dbReference>
<evidence type="ECO:0000313" key="2">
    <source>
        <dbReference type="EMBL" id="SAL58441.1"/>
    </source>
</evidence>
<evidence type="ECO:0000313" key="3">
    <source>
        <dbReference type="Proteomes" id="UP000054770"/>
    </source>
</evidence>
<dbReference type="Proteomes" id="UP000054770">
    <property type="component" value="Unassembled WGS sequence"/>
</dbReference>
<dbReference type="AlphaFoldDB" id="A0A158IQS8"/>
<feature type="region of interest" description="Disordered" evidence="1">
    <location>
        <begin position="1"/>
        <end position="155"/>
    </location>
</feature>
<keyword evidence="3" id="KW-1185">Reference proteome</keyword>
<sequence>MKGYLANMVRAARRGQDGSGEALPRPRRDLLALFDSTPSLDGPDHESTPVAANRQDAGPGAAAPAVRAAAAQPEVLPGGAAARHSAHDGAQAAAAPATNPMAAVRHDEAPRHVLTLRDPHDVSAPSPDAAAAPREPSEAAPREQPWPAARAQALGEWRAAAAPSAVRAAPGGMAQPVAALPEVHVTIGRIEVSAELAAPVNRSTPPRRQTAMSLAQYEAKRRGATR</sequence>
<feature type="compositionally biased region" description="Low complexity" evidence="1">
    <location>
        <begin position="80"/>
        <end position="103"/>
    </location>
</feature>
<feature type="compositionally biased region" description="Polar residues" evidence="1">
    <location>
        <begin position="201"/>
        <end position="213"/>
    </location>
</feature>
<name>A0A158IQS8_9BURK</name>
<feature type="compositionally biased region" description="Low complexity" evidence="1">
    <location>
        <begin position="123"/>
        <end position="134"/>
    </location>
</feature>
<evidence type="ECO:0000256" key="1">
    <source>
        <dbReference type="SAM" id="MobiDB-lite"/>
    </source>
</evidence>
<gene>
    <name evidence="2" type="ORF">AWB68_02896</name>
</gene>
<feature type="compositionally biased region" description="Basic and acidic residues" evidence="1">
    <location>
        <begin position="104"/>
        <end position="121"/>
    </location>
</feature>
<reference evidence="2" key="1">
    <citation type="submission" date="2016-01" db="EMBL/GenBank/DDBJ databases">
        <authorList>
            <person name="Peeters C."/>
        </authorList>
    </citation>
    <scope>NUCLEOTIDE SEQUENCE [LARGE SCALE GENOMIC DNA]</scope>
    <source>
        <strain evidence="2">LMG 22940</strain>
    </source>
</reference>